<evidence type="ECO:0000313" key="3">
    <source>
        <dbReference type="EMBL" id="RTR20513.1"/>
    </source>
</evidence>
<feature type="domain" description="HTH merR-type" evidence="2">
    <location>
        <begin position="10"/>
        <end position="80"/>
    </location>
</feature>
<dbReference type="Gene3D" id="3.20.80.10">
    <property type="entry name" value="Regulatory factor, effector binding domain"/>
    <property type="match status" value="1"/>
</dbReference>
<protein>
    <submittedName>
        <fullName evidence="3">MerR family transcriptional regulator</fullName>
    </submittedName>
</protein>
<keyword evidence="4" id="KW-1185">Reference proteome</keyword>
<dbReference type="OrthoDB" id="9773308at2"/>
<dbReference type="SMART" id="SM00422">
    <property type="entry name" value="HTH_MERR"/>
    <property type="match status" value="1"/>
</dbReference>
<dbReference type="AlphaFoldDB" id="A0A3S0I0W6"/>
<sequence length="283" mass="32023">MNKDHSPSELLSLGDFSRHSRLSRKALRLYDSLELLPPALVDGSSGYRYYYPAQLERARLIARLRQLNLPLAEIRELLDTPPDIQAERLGELWAREQQAFLERDALAQFLMDTLRGDTAMTYDIQVRAVPAQQLLTVTRKVLAPELPGVIDEGFSLLHRHFSESGAEPTGAPLVIYHGEVNTDSDGPVEICWPYQGDLPPHADFTQRIEPAHTEAYVTLTRAQFQFPEILQAYAAVQAYAEKHGERSPLDTREVYPTYLGKNWCDLQPNDLAGEVTWPFVPRG</sequence>
<organism evidence="3 4">
    <name type="scientific">Deinococcus radiophilus</name>
    <dbReference type="NCBI Taxonomy" id="32062"/>
    <lineage>
        <taxon>Bacteria</taxon>
        <taxon>Thermotogati</taxon>
        <taxon>Deinococcota</taxon>
        <taxon>Deinococci</taxon>
        <taxon>Deinococcales</taxon>
        <taxon>Deinococcaceae</taxon>
        <taxon>Deinococcus</taxon>
    </lineage>
</organism>
<dbReference type="Proteomes" id="UP000277766">
    <property type="component" value="Unassembled WGS sequence"/>
</dbReference>
<name>A0A3S0I0W6_9DEIO</name>
<dbReference type="InterPro" id="IPR011256">
    <property type="entry name" value="Reg_factor_effector_dom_sf"/>
</dbReference>
<proteinExistence type="predicted"/>
<dbReference type="InterPro" id="IPR047057">
    <property type="entry name" value="MerR_fam"/>
</dbReference>
<evidence type="ECO:0000256" key="1">
    <source>
        <dbReference type="ARBA" id="ARBA00023125"/>
    </source>
</evidence>
<dbReference type="InterPro" id="IPR009061">
    <property type="entry name" value="DNA-bd_dom_put_sf"/>
</dbReference>
<dbReference type="EMBL" id="RXPE01000053">
    <property type="protein sequence ID" value="RTR20513.1"/>
    <property type="molecule type" value="Genomic_DNA"/>
</dbReference>
<comment type="caution">
    <text evidence="3">The sequence shown here is derived from an EMBL/GenBank/DDBJ whole genome shotgun (WGS) entry which is preliminary data.</text>
</comment>
<dbReference type="Pfam" id="PF13411">
    <property type="entry name" value="MerR_1"/>
    <property type="match status" value="1"/>
</dbReference>
<dbReference type="PROSITE" id="PS50937">
    <property type="entry name" value="HTH_MERR_2"/>
    <property type="match status" value="1"/>
</dbReference>
<dbReference type="GO" id="GO:0003700">
    <property type="term" value="F:DNA-binding transcription factor activity"/>
    <property type="evidence" value="ECO:0007669"/>
    <property type="project" value="InterPro"/>
</dbReference>
<dbReference type="RefSeq" id="WP_126353557.1">
    <property type="nucleotide sequence ID" value="NZ_CP086381.1"/>
</dbReference>
<dbReference type="PANTHER" id="PTHR30204:SF97">
    <property type="entry name" value="MERR FAMILY REGULATORY PROTEIN"/>
    <property type="match status" value="1"/>
</dbReference>
<accession>A0A3S0I0W6</accession>
<dbReference type="Gene3D" id="1.10.1660.10">
    <property type="match status" value="1"/>
</dbReference>
<evidence type="ECO:0000259" key="2">
    <source>
        <dbReference type="PROSITE" id="PS50937"/>
    </source>
</evidence>
<keyword evidence="1" id="KW-0238">DNA-binding</keyword>
<dbReference type="PANTHER" id="PTHR30204">
    <property type="entry name" value="REDOX-CYCLING DRUG-SENSING TRANSCRIPTIONAL ACTIVATOR SOXR"/>
    <property type="match status" value="1"/>
</dbReference>
<dbReference type="SUPFAM" id="SSF46955">
    <property type="entry name" value="Putative DNA-binding domain"/>
    <property type="match status" value="1"/>
</dbReference>
<gene>
    <name evidence="3" type="ORF">EJ104_13235</name>
</gene>
<reference evidence="3 4" key="1">
    <citation type="submission" date="2018-12" db="EMBL/GenBank/DDBJ databases">
        <title>Deinococcus radiophilus ATCC 27603 genome sequencing and assembly.</title>
        <authorList>
            <person name="Maclea K.S."/>
            <person name="Maynard C.R."/>
        </authorList>
    </citation>
    <scope>NUCLEOTIDE SEQUENCE [LARGE SCALE GENOMIC DNA]</scope>
    <source>
        <strain evidence="3 4">ATCC 27603</strain>
    </source>
</reference>
<dbReference type="InterPro" id="IPR000551">
    <property type="entry name" value="MerR-type_HTH_dom"/>
</dbReference>
<dbReference type="GO" id="GO:0003677">
    <property type="term" value="F:DNA binding"/>
    <property type="evidence" value="ECO:0007669"/>
    <property type="project" value="UniProtKB-KW"/>
</dbReference>
<evidence type="ECO:0000313" key="4">
    <source>
        <dbReference type="Proteomes" id="UP000277766"/>
    </source>
</evidence>